<evidence type="ECO:0000313" key="2">
    <source>
        <dbReference type="Proteomes" id="UP000187001"/>
    </source>
</evidence>
<protein>
    <recommendedName>
        <fullName evidence="3">Bacteriophage protein</fullName>
    </recommendedName>
</protein>
<sequence>MTVVGYNTVLGSSITIPAHLPGDLIILAVAQTGVSAAPTKPSASGTVPAWTTVDSTANAGGMHTASFVATASTTTSGTWGGADAMAVVVLRSAFAVGGHAMSANISATFTAPAVTLSRTDGSSVLLHFFTTSSLSAAWPAAPSGYTKQSSVGSLNTKGALVLTKNTTTSDGSVAVAAGGGFSVWQAASIEIRAY</sequence>
<name>A0ABD6QMI0_MYCFO</name>
<reference evidence="1 2" key="1">
    <citation type="submission" date="2016-07" db="EMBL/GenBank/DDBJ databases">
        <authorList>
            <person name="Sutton G."/>
            <person name="Brinkac L."/>
            <person name="Sanka R."/>
            <person name="Adams M."/>
            <person name="Lau E."/>
            <person name="Kumar A."/>
            <person name="Macaden R."/>
        </authorList>
    </citation>
    <scope>NUCLEOTIDE SEQUENCE [LARGE SCALE GENOMIC DNA]</scope>
    <source>
        <strain evidence="1 2">GA-0871</strain>
    </source>
</reference>
<organism evidence="1 2">
    <name type="scientific">Mycolicibacterium fortuitum</name>
    <name type="common">Mycobacterium fortuitum</name>
    <dbReference type="NCBI Taxonomy" id="1766"/>
    <lineage>
        <taxon>Bacteria</taxon>
        <taxon>Bacillati</taxon>
        <taxon>Actinomycetota</taxon>
        <taxon>Actinomycetes</taxon>
        <taxon>Mycobacteriales</taxon>
        <taxon>Mycobacteriaceae</taxon>
        <taxon>Mycolicibacterium</taxon>
    </lineage>
</organism>
<gene>
    <name evidence="1" type="ORF">A5742_27500</name>
</gene>
<dbReference type="Proteomes" id="UP000187001">
    <property type="component" value="Unassembled WGS sequence"/>
</dbReference>
<evidence type="ECO:0008006" key="3">
    <source>
        <dbReference type="Google" id="ProtNLM"/>
    </source>
</evidence>
<dbReference type="EMBL" id="MBER01000071">
    <property type="protein sequence ID" value="OMC44733.1"/>
    <property type="molecule type" value="Genomic_DNA"/>
</dbReference>
<accession>A0ABD6QMI0</accession>
<dbReference type="AlphaFoldDB" id="A0ABD6QMI0"/>
<proteinExistence type="predicted"/>
<evidence type="ECO:0000313" key="1">
    <source>
        <dbReference type="EMBL" id="OMC44733.1"/>
    </source>
</evidence>
<comment type="caution">
    <text evidence="1">The sequence shown here is derived from an EMBL/GenBank/DDBJ whole genome shotgun (WGS) entry which is preliminary data.</text>
</comment>